<dbReference type="SUPFAM" id="SSF56801">
    <property type="entry name" value="Acetyl-CoA synthetase-like"/>
    <property type="match status" value="1"/>
</dbReference>
<dbReference type="Pfam" id="PF13193">
    <property type="entry name" value="AMP-binding_C"/>
    <property type="match status" value="1"/>
</dbReference>
<keyword evidence="4" id="KW-1185">Reference proteome</keyword>
<reference evidence="4" key="1">
    <citation type="journal article" date="2019" name="Int. J. Syst. Evol. Microbiol.">
        <title>The Global Catalogue of Microorganisms (GCM) 10K type strain sequencing project: providing services to taxonomists for standard genome sequencing and annotation.</title>
        <authorList>
            <consortium name="The Broad Institute Genomics Platform"/>
            <consortium name="The Broad Institute Genome Sequencing Center for Infectious Disease"/>
            <person name="Wu L."/>
            <person name="Ma J."/>
        </authorList>
    </citation>
    <scope>NUCLEOTIDE SEQUENCE [LARGE SCALE GENOMIC DNA]</scope>
    <source>
        <strain evidence="4">JCM 15309</strain>
    </source>
</reference>
<dbReference type="PANTHER" id="PTHR43767:SF1">
    <property type="entry name" value="NONRIBOSOMAL PEPTIDE SYNTHASE PES1 (EUROFUNG)-RELATED"/>
    <property type="match status" value="1"/>
</dbReference>
<dbReference type="InterPro" id="IPR042099">
    <property type="entry name" value="ANL_N_sf"/>
</dbReference>
<feature type="domain" description="AMP-binding enzyme C-terminal" evidence="2">
    <location>
        <begin position="256"/>
        <end position="323"/>
    </location>
</feature>
<dbReference type="Pfam" id="PF00501">
    <property type="entry name" value="AMP-binding"/>
    <property type="match status" value="1"/>
</dbReference>
<proteinExistence type="predicted"/>
<dbReference type="InterPro" id="IPR000873">
    <property type="entry name" value="AMP-dep_synth/lig_dom"/>
</dbReference>
<evidence type="ECO:0000259" key="2">
    <source>
        <dbReference type="Pfam" id="PF13193"/>
    </source>
</evidence>
<dbReference type="Gene3D" id="3.40.50.12780">
    <property type="entry name" value="N-terminal domain of ligase-like"/>
    <property type="match status" value="1"/>
</dbReference>
<feature type="domain" description="AMP-dependent synthetase/ligase" evidence="1">
    <location>
        <begin position="32"/>
        <end position="175"/>
    </location>
</feature>
<evidence type="ECO:0000313" key="3">
    <source>
        <dbReference type="EMBL" id="GAA1954749.1"/>
    </source>
</evidence>
<dbReference type="EMBL" id="BAAAPB010000001">
    <property type="protein sequence ID" value="GAA1954749.1"/>
    <property type="molecule type" value="Genomic_DNA"/>
</dbReference>
<dbReference type="Gene3D" id="3.30.300.30">
    <property type="match status" value="1"/>
</dbReference>
<evidence type="ECO:0000313" key="4">
    <source>
        <dbReference type="Proteomes" id="UP001500571"/>
    </source>
</evidence>
<dbReference type="InterPro" id="IPR025110">
    <property type="entry name" value="AMP-bd_C"/>
</dbReference>
<name>A0ABP5C019_9ACTN</name>
<dbReference type="Proteomes" id="UP001500571">
    <property type="component" value="Unassembled WGS sequence"/>
</dbReference>
<dbReference type="GO" id="GO:0016874">
    <property type="term" value="F:ligase activity"/>
    <property type="evidence" value="ECO:0007669"/>
    <property type="project" value="UniProtKB-KW"/>
</dbReference>
<dbReference type="RefSeq" id="WP_344043503.1">
    <property type="nucleotide sequence ID" value="NZ_BAAAPB010000001.1"/>
</dbReference>
<dbReference type="InterPro" id="IPR045851">
    <property type="entry name" value="AMP-bd_C_sf"/>
</dbReference>
<accession>A0ABP5C019</accession>
<evidence type="ECO:0000259" key="1">
    <source>
        <dbReference type="Pfam" id="PF00501"/>
    </source>
</evidence>
<keyword evidence="3" id="KW-0436">Ligase</keyword>
<comment type="caution">
    <text evidence="3">The sequence shown here is derived from an EMBL/GenBank/DDBJ whole genome shotgun (WGS) entry which is preliminary data.</text>
</comment>
<dbReference type="PANTHER" id="PTHR43767">
    <property type="entry name" value="LONG-CHAIN-FATTY-ACID--COA LIGASE"/>
    <property type="match status" value="1"/>
</dbReference>
<protein>
    <submittedName>
        <fullName evidence="3">O-succinylbenzoate--CoA ligase</fullName>
    </submittedName>
</protein>
<sequence>MVKTGPRTADVVAAVDRWLAAPGEPEPWVVETSGSTGRPKRVELSRRAMLASADASAARVGGAGRWLLALPASYVAGLNVIVRSLVAGREPVVLEDSFADAVAALGPGGFLSVVPTQLQRLLDTDASALAEFHTVLLGGGPIDPALRARAAEAGVRVVATYGSAETCGGCVYDGLPLDGVALALGADGRVRIGGPVLFEGYRGDPELTAEVLVDGWFLTSDAGRLDEDGRLQLLGRIDDMVVTGGVNVPAPAVAARLRAHPLVDAAEVLGVPDEEWGNRLVAFVVGTATLDELRNWVAQERPRSWAPRQLVSLPEIPMLPNGKPDRVLLRGLA</sequence>
<gene>
    <name evidence="3" type="primary">menE</name>
    <name evidence="3" type="ORF">GCM10009798_12440</name>
</gene>
<organism evidence="3 4">
    <name type="scientific">Nocardioides panacihumi</name>
    <dbReference type="NCBI Taxonomy" id="400774"/>
    <lineage>
        <taxon>Bacteria</taxon>
        <taxon>Bacillati</taxon>
        <taxon>Actinomycetota</taxon>
        <taxon>Actinomycetes</taxon>
        <taxon>Propionibacteriales</taxon>
        <taxon>Nocardioidaceae</taxon>
        <taxon>Nocardioides</taxon>
    </lineage>
</organism>
<dbReference type="InterPro" id="IPR050237">
    <property type="entry name" value="ATP-dep_AMP-bd_enzyme"/>
</dbReference>